<feature type="transmembrane region" description="Helical" evidence="8">
    <location>
        <begin position="21"/>
        <end position="48"/>
    </location>
</feature>
<dbReference type="NCBIfam" id="TIGR04178">
    <property type="entry name" value="exo_archaeo"/>
    <property type="match status" value="1"/>
</dbReference>
<feature type="domain" description="Methanolan biosynthesis EpsI" evidence="9">
    <location>
        <begin position="311"/>
        <end position="512"/>
    </location>
</feature>
<dbReference type="OrthoDB" id="9797363at2"/>
<accession>A0A498C906</accession>
<keyword evidence="7 8" id="KW-0472">Membrane</keyword>
<dbReference type="InterPro" id="IPR026392">
    <property type="entry name" value="Exo/Archaeosortase_dom"/>
</dbReference>
<evidence type="ECO:0000256" key="3">
    <source>
        <dbReference type="ARBA" id="ARBA00022670"/>
    </source>
</evidence>
<keyword evidence="3" id="KW-0645">Protease</keyword>
<sequence>MAAEWPQPRPISMSLGPGWPRALAAMGVALLTLLIAFQGTFASMVAIWDRSETFTHGYLILPIVLFLVFRLRHELARLQPQPCLLALIPLGLLTVAWVMGELVDVISVRQFAAVLMVPALTWLILGTQITRRLQFPLAYLLFAVPFGEFMVEPMMIWTADFTVGAIRLTGVPVYRDGLFFELPTGRWSVVAACSGVRYLIASLALGTLFAHLMYRSWKRRLLFVAIAILVPIVANWLRAYGIVMIGHLSDMRLAAGVDHLIYGWIFFGVVIFLMFLIGAFWREDHLPPKPRPAAAASVPPSGSRMATTTLLALLLVASGPLYAGWMNQRDLGEVEGLGSGPLLPEGWQAAEETAAPPPWTPGYLNARASRNGLATQEGEDQAVGLHIGYYRAQFRHGNMVGWANTLAGRHRDDWQQRGGGRVAVPGVDRRGDRVLLSGGDGDERELIAWRWYWVDGRLTTSGHEVKAREALNRLLGGRDDAALVVIYAERGDDPAQAEAAMEAYAQAAMPQLLSLLEEVTRR</sequence>
<feature type="transmembrane region" description="Helical" evidence="8">
    <location>
        <begin position="187"/>
        <end position="209"/>
    </location>
</feature>
<evidence type="ECO:0000313" key="11">
    <source>
        <dbReference type="Proteomes" id="UP000275461"/>
    </source>
</evidence>
<evidence type="ECO:0000259" key="9">
    <source>
        <dbReference type="Pfam" id="PF11984"/>
    </source>
</evidence>
<dbReference type="Pfam" id="PF11984">
    <property type="entry name" value="DUF3485"/>
    <property type="match status" value="1"/>
</dbReference>
<evidence type="ECO:0000256" key="6">
    <source>
        <dbReference type="ARBA" id="ARBA00022989"/>
    </source>
</evidence>
<keyword evidence="6 8" id="KW-1133">Transmembrane helix</keyword>
<feature type="transmembrane region" description="Helical" evidence="8">
    <location>
        <begin position="261"/>
        <end position="281"/>
    </location>
</feature>
<dbReference type="Pfam" id="PF09721">
    <property type="entry name" value="Exosortase_EpsH"/>
    <property type="match status" value="1"/>
</dbReference>
<dbReference type="RefSeq" id="WP_121442017.1">
    <property type="nucleotide sequence ID" value="NZ_RCDA01000001.1"/>
</dbReference>
<dbReference type="NCBIfam" id="TIGR03109">
    <property type="entry name" value="exosort_XrtA"/>
    <property type="match status" value="1"/>
</dbReference>
<evidence type="ECO:0000256" key="8">
    <source>
        <dbReference type="SAM" id="Phobius"/>
    </source>
</evidence>
<feature type="transmembrane region" description="Helical" evidence="8">
    <location>
        <begin position="54"/>
        <end position="71"/>
    </location>
</feature>
<dbReference type="InterPro" id="IPR014263">
    <property type="entry name" value="Methanolan_biosynth_EpsI"/>
</dbReference>
<evidence type="ECO:0000256" key="5">
    <source>
        <dbReference type="ARBA" id="ARBA00022801"/>
    </source>
</evidence>
<keyword evidence="5" id="KW-0378">Hydrolase</keyword>
<dbReference type="EMBL" id="RCDA01000001">
    <property type="protein sequence ID" value="RLK51619.1"/>
    <property type="molecule type" value="Genomic_DNA"/>
</dbReference>
<dbReference type="Proteomes" id="UP000275461">
    <property type="component" value="Unassembled WGS sequence"/>
</dbReference>
<name>A0A498C906_9GAMM</name>
<evidence type="ECO:0000256" key="7">
    <source>
        <dbReference type="ARBA" id="ARBA00023136"/>
    </source>
</evidence>
<evidence type="ECO:0000256" key="1">
    <source>
        <dbReference type="ARBA" id="ARBA00004651"/>
    </source>
</evidence>
<dbReference type="InterPro" id="IPR013426">
    <property type="entry name" value="EpsH-like"/>
</dbReference>
<dbReference type="NCBIfam" id="TIGR02602">
    <property type="entry name" value="8TM_EpsH"/>
    <property type="match status" value="1"/>
</dbReference>
<organism evidence="10 11">
    <name type="scientific">Alkalispirillum mobile</name>
    <dbReference type="NCBI Taxonomy" id="85925"/>
    <lineage>
        <taxon>Bacteria</taxon>
        <taxon>Pseudomonadati</taxon>
        <taxon>Pseudomonadota</taxon>
        <taxon>Gammaproteobacteria</taxon>
        <taxon>Chromatiales</taxon>
        <taxon>Ectothiorhodospiraceae</taxon>
        <taxon>Alkalispirillum</taxon>
    </lineage>
</organism>
<protein>
    <submittedName>
        <fullName evidence="10">Exosortase A</fullName>
    </submittedName>
</protein>
<feature type="transmembrane region" description="Helical" evidence="8">
    <location>
        <begin position="221"/>
        <end position="241"/>
    </location>
</feature>
<comment type="caution">
    <text evidence="10">The sequence shown here is derived from an EMBL/GenBank/DDBJ whole genome shotgun (WGS) entry which is preliminary data.</text>
</comment>
<keyword evidence="11" id="KW-1185">Reference proteome</keyword>
<feature type="transmembrane region" description="Helical" evidence="8">
    <location>
        <begin position="106"/>
        <end position="125"/>
    </location>
</feature>
<feature type="transmembrane region" description="Helical" evidence="8">
    <location>
        <begin position="83"/>
        <end position="100"/>
    </location>
</feature>
<dbReference type="GO" id="GO:0005886">
    <property type="term" value="C:plasma membrane"/>
    <property type="evidence" value="ECO:0007669"/>
    <property type="project" value="UniProtKB-SubCell"/>
</dbReference>
<feature type="transmembrane region" description="Helical" evidence="8">
    <location>
        <begin position="137"/>
        <end position="159"/>
    </location>
</feature>
<dbReference type="InterPro" id="IPR017540">
    <property type="entry name" value="Exosortase-1"/>
</dbReference>
<dbReference type="InterPro" id="IPR019127">
    <property type="entry name" value="Exosortase"/>
</dbReference>
<dbReference type="GO" id="GO:0008233">
    <property type="term" value="F:peptidase activity"/>
    <property type="evidence" value="ECO:0007669"/>
    <property type="project" value="UniProtKB-KW"/>
</dbReference>
<reference evidence="10 11" key="1">
    <citation type="submission" date="2018-10" db="EMBL/GenBank/DDBJ databases">
        <title>Genomic Encyclopedia of Type Strains, Phase IV (KMG-IV): sequencing the most valuable type-strain genomes for metagenomic binning, comparative biology and taxonomic classification.</title>
        <authorList>
            <person name="Goeker M."/>
        </authorList>
    </citation>
    <scope>NUCLEOTIDE SEQUENCE [LARGE SCALE GENOMIC DNA]</scope>
    <source>
        <strain evidence="10 11">DSM 12769</strain>
    </source>
</reference>
<keyword evidence="4 8" id="KW-0812">Transmembrane</keyword>
<evidence type="ECO:0000256" key="4">
    <source>
        <dbReference type="ARBA" id="ARBA00022692"/>
    </source>
</evidence>
<evidence type="ECO:0000313" key="10">
    <source>
        <dbReference type="EMBL" id="RLK51619.1"/>
    </source>
</evidence>
<gene>
    <name evidence="10" type="ORF">DFR31_1563</name>
</gene>
<dbReference type="GO" id="GO:0006508">
    <property type="term" value="P:proteolysis"/>
    <property type="evidence" value="ECO:0007669"/>
    <property type="project" value="UniProtKB-KW"/>
</dbReference>
<keyword evidence="2" id="KW-1003">Cell membrane</keyword>
<dbReference type="AlphaFoldDB" id="A0A498C906"/>
<comment type="subcellular location">
    <subcellularLocation>
        <location evidence="1">Cell membrane</location>
        <topology evidence="1">Multi-pass membrane protein</topology>
    </subcellularLocation>
</comment>
<proteinExistence type="predicted"/>
<dbReference type="NCBIfam" id="TIGR02914">
    <property type="entry name" value="EpsI_fam"/>
    <property type="match status" value="1"/>
</dbReference>
<evidence type="ECO:0000256" key="2">
    <source>
        <dbReference type="ARBA" id="ARBA00022475"/>
    </source>
</evidence>